<evidence type="ECO:0000256" key="1">
    <source>
        <dbReference type="SAM" id="Phobius"/>
    </source>
</evidence>
<organism evidence="2 3">
    <name type="scientific">Candidatus Kutchimonas denitrificans</name>
    <dbReference type="NCBI Taxonomy" id="3056748"/>
    <lineage>
        <taxon>Bacteria</taxon>
        <taxon>Pseudomonadati</taxon>
        <taxon>Gemmatimonadota</taxon>
        <taxon>Gemmatimonadia</taxon>
        <taxon>Candidatus Palauibacterales</taxon>
        <taxon>Candidatus Palauibacteraceae</taxon>
        <taxon>Candidatus Kutchimonas</taxon>
    </lineage>
</organism>
<gene>
    <name evidence="2" type="ORF">GWO12_05195</name>
</gene>
<dbReference type="EMBL" id="JAACAK010000046">
    <property type="protein sequence ID" value="NIR74491.1"/>
    <property type="molecule type" value="Genomic_DNA"/>
</dbReference>
<proteinExistence type="predicted"/>
<comment type="caution">
    <text evidence="2">The sequence shown here is derived from an EMBL/GenBank/DDBJ whole genome shotgun (WGS) entry which is preliminary data.</text>
</comment>
<dbReference type="SUPFAM" id="SSF54523">
    <property type="entry name" value="Pili subunits"/>
    <property type="match status" value="1"/>
</dbReference>
<accession>A0AAE5C8H4</accession>
<protein>
    <recommendedName>
        <fullName evidence="4">Prepilin-type N-terminal cleavage/methylation domain-containing protein</fullName>
    </recommendedName>
</protein>
<reference evidence="2 3" key="1">
    <citation type="submission" date="2020-01" db="EMBL/GenBank/DDBJ databases">
        <title>Genomes assembled from Gulf of Kutch pelagic sediment metagenomes.</title>
        <authorList>
            <person name="Chandrashekar M."/>
            <person name="Mahajan M.S."/>
            <person name="Dave K.J."/>
            <person name="Vatsa P."/>
            <person name="Nathani N.M."/>
        </authorList>
    </citation>
    <scope>NUCLEOTIDE SEQUENCE [LARGE SCALE GENOMIC DNA]</scope>
    <source>
        <strain evidence="2">KS3-K002</strain>
    </source>
</reference>
<dbReference type="Proteomes" id="UP000702544">
    <property type="component" value="Unassembled WGS sequence"/>
</dbReference>
<keyword evidence="1" id="KW-0472">Membrane</keyword>
<dbReference type="InterPro" id="IPR045584">
    <property type="entry name" value="Pilin-like"/>
</dbReference>
<sequence>MLWVNGRRGYTLVDMTVVLIIIGAVLSMSAPLSRRVIANYQLNTAVQTLTSDLAQTKIRAIQANEVSTVKLESESYYRAAGHPRELPGMVKFDGSSSDSVAFNGLGAVTDGTAHAFLLVNTYGETREVRIYAAGGHEVRKP</sequence>
<evidence type="ECO:0000313" key="3">
    <source>
        <dbReference type="Proteomes" id="UP000702544"/>
    </source>
</evidence>
<keyword evidence="1" id="KW-0812">Transmembrane</keyword>
<dbReference type="AlphaFoldDB" id="A0AAE5C8H4"/>
<evidence type="ECO:0008006" key="4">
    <source>
        <dbReference type="Google" id="ProtNLM"/>
    </source>
</evidence>
<evidence type="ECO:0000313" key="2">
    <source>
        <dbReference type="EMBL" id="NIR74491.1"/>
    </source>
</evidence>
<name>A0AAE5C8H4_9BACT</name>
<feature type="transmembrane region" description="Helical" evidence="1">
    <location>
        <begin position="12"/>
        <end position="32"/>
    </location>
</feature>
<keyword evidence="1" id="KW-1133">Transmembrane helix</keyword>